<dbReference type="AlphaFoldDB" id="A0A8X7WA62"/>
<name>A0A8X7WA62_BRACI</name>
<reference evidence="1 2" key="1">
    <citation type="submission" date="2020-02" db="EMBL/GenBank/DDBJ databases">
        <authorList>
            <person name="Ma Q."/>
            <person name="Huang Y."/>
            <person name="Song X."/>
            <person name="Pei D."/>
        </authorList>
    </citation>
    <scope>NUCLEOTIDE SEQUENCE [LARGE SCALE GENOMIC DNA]</scope>
    <source>
        <strain evidence="1">Sxm20200214</strain>
        <tissue evidence="1">Leaf</tissue>
    </source>
</reference>
<keyword evidence="2" id="KW-1185">Reference proteome</keyword>
<evidence type="ECO:0000313" key="2">
    <source>
        <dbReference type="Proteomes" id="UP000886595"/>
    </source>
</evidence>
<dbReference type="PANTHER" id="PTHR48253">
    <property type="match status" value="1"/>
</dbReference>
<organism evidence="1 2">
    <name type="scientific">Brassica carinata</name>
    <name type="common">Ethiopian mustard</name>
    <name type="synonym">Abyssinian cabbage</name>
    <dbReference type="NCBI Taxonomy" id="52824"/>
    <lineage>
        <taxon>Eukaryota</taxon>
        <taxon>Viridiplantae</taxon>
        <taxon>Streptophyta</taxon>
        <taxon>Embryophyta</taxon>
        <taxon>Tracheophyta</taxon>
        <taxon>Spermatophyta</taxon>
        <taxon>Magnoliopsida</taxon>
        <taxon>eudicotyledons</taxon>
        <taxon>Gunneridae</taxon>
        <taxon>Pentapetalae</taxon>
        <taxon>rosids</taxon>
        <taxon>malvids</taxon>
        <taxon>Brassicales</taxon>
        <taxon>Brassicaceae</taxon>
        <taxon>Brassiceae</taxon>
        <taxon>Brassica</taxon>
    </lineage>
</organism>
<gene>
    <name evidence="1" type="ORF">Bca52824_008068</name>
</gene>
<dbReference type="EMBL" id="JAAMPC010000002">
    <property type="protein sequence ID" value="KAG2325340.1"/>
    <property type="molecule type" value="Genomic_DNA"/>
</dbReference>
<dbReference type="OrthoDB" id="438224at2759"/>
<dbReference type="Proteomes" id="UP000886595">
    <property type="component" value="Unassembled WGS sequence"/>
</dbReference>
<proteinExistence type="predicted"/>
<sequence length="64" mass="7439">MEHLRSDCLQRHQVLDRDEVSKADIHSTVPPLWSRIRDGMTFAEFSRETTKQYYGGSGLQSTNR</sequence>
<comment type="caution">
    <text evidence="1">The sequence shown here is derived from an EMBL/GenBank/DDBJ whole genome shotgun (WGS) entry which is preliminary data.</text>
</comment>
<dbReference type="PANTHER" id="PTHR48253:SF2">
    <property type="entry name" value="ISOPENICILLIN N SYNTHASE-LIKE FE(2+) 2OG DIOXYGENASE DOMAIN-CONTAINING PROTEIN"/>
    <property type="match status" value="1"/>
</dbReference>
<evidence type="ECO:0000313" key="1">
    <source>
        <dbReference type="EMBL" id="KAG2325340.1"/>
    </source>
</evidence>
<accession>A0A8X7WA62</accession>
<protein>
    <submittedName>
        <fullName evidence="1">Uncharacterized protein</fullName>
    </submittedName>
</protein>